<keyword evidence="2 5" id="KW-1017">Isopeptide bond</keyword>
<dbReference type="Proteomes" id="UP000009168">
    <property type="component" value="Unassembled WGS sequence"/>
</dbReference>
<dbReference type="GO" id="GO:0034274">
    <property type="term" value="C:Atg12-Atg5-Atg16 complex"/>
    <property type="evidence" value="ECO:0007669"/>
    <property type="project" value="TreeGrafter"/>
</dbReference>
<dbReference type="Pfam" id="PF04106">
    <property type="entry name" value="ATG5_UblB"/>
    <property type="match status" value="1"/>
</dbReference>
<dbReference type="Gene3D" id="3.10.20.90">
    <property type="entry name" value="Phosphatidylinositol 3-kinase Catalytic Subunit, Chain A, domain 1"/>
    <property type="match status" value="1"/>
</dbReference>
<evidence type="ECO:0000256" key="1">
    <source>
        <dbReference type="ARBA" id="ARBA00006910"/>
    </source>
</evidence>
<evidence type="ECO:0000259" key="6">
    <source>
        <dbReference type="Pfam" id="PF04106"/>
    </source>
</evidence>
<name>I7MLR9_TETTS</name>
<dbReference type="eggNOG" id="KOG2976">
    <property type="taxonomic scope" value="Eukaryota"/>
</dbReference>
<dbReference type="OMA" id="RPQFYEF"/>
<dbReference type="Pfam" id="PF20637">
    <property type="entry name" value="ATG5_HBR"/>
    <property type="match status" value="1"/>
</dbReference>
<dbReference type="Gene3D" id="3.10.20.620">
    <property type="match status" value="1"/>
</dbReference>
<dbReference type="InterPro" id="IPR048939">
    <property type="entry name" value="ATG5_UblA"/>
</dbReference>
<dbReference type="OrthoDB" id="272162at2759"/>
<dbReference type="GeneID" id="7831708"/>
<evidence type="ECO:0000313" key="9">
    <source>
        <dbReference type="EMBL" id="EAS02951.1"/>
    </source>
</evidence>
<comment type="subunit">
    <text evidence="5">Conjugated with ATG12.</text>
</comment>
<sequence>MAEEQKQTDFERDQKEIRSLIWQNKIPVKIKLDPEQNSNNEEPFPLYMFFQRVHLPVFYYEQIHEYFEKFAPVPRNQDDIWLEWNNKPIAWNLPFGVTFDLNYQDPSMKGELGDDDSFDLGIQEIPPPFIPQNIILHYGPCTISNDYTPIPSIPGKTVLDIAKKSFRFALKESLHIRFDSDTILMQMEAEKQNELWESYKNLNQNTFFSILDQIFQLKNHLQNNKAIKLPVRVYIEGYIGRIQLSHQIDSENDTLGDFLTKYFPKILKQTDTAFEIINDNYKNFKVICNGIVCNLNMPLLYFYKYFSHYDGFTYLCIQK</sequence>
<evidence type="ECO:0000256" key="2">
    <source>
        <dbReference type="ARBA" id="ARBA00022499"/>
    </source>
</evidence>
<dbReference type="Gene3D" id="1.10.246.190">
    <property type="entry name" value="Autophagy protein Apg5, helix rich domain"/>
    <property type="match status" value="1"/>
</dbReference>
<dbReference type="GO" id="GO:0006995">
    <property type="term" value="P:cellular response to nitrogen starvation"/>
    <property type="evidence" value="ECO:0007669"/>
    <property type="project" value="TreeGrafter"/>
</dbReference>
<dbReference type="STRING" id="312017.I7MLR9"/>
<dbReference type="GO" id="GO:0061908">
    <property type="term" value="C:phagophore"/>
    <property type="evidence" value="ECO:0007669"/>
    <property type="project" value="TreeGrafter"/>
</dbReference>
<dbReference type="GO" id="GO:0000422">
    <property type="term" value="P:autophagy of mitochondrion"/>
    <property type="evidence" value="ECO:0007669"/>
    <property type="project" value="TreeGrafter"/>
</dbReference>
<evidence type="ECO:0000256" key="3">
    <source>
        <dbReference type="ARBA" id="ARBA00022843"/>
    </source>
</evidence>
<accession>I7MLR9</accession>
<organism evidence="9 10">
    <name type="scientific">Tetrahymena thermophila (strain SB210)</name>
    <dbReference type="NCBI Taxonomy" id="312017"/>
    <lineage>
        <taxon>Eukaryota</taxon>
        <taxon>Sar</taxon>
        <taxon>Alveolata</taxon>
        <taxon>Ciliophora</taxon>
        <taxon>Intramacronucleata</taxon>
        <taxon>Oligohymenophorea</taxon>
        <taxon>Hymenostomatida</taxon>
        <taxon>Tetrahymenina</taxon>
        <taxon>Tetrahymenidae</taxon>
        <taxon>Tetrahymena</taxon>
    </lineage>
</organism>
<feature type="domain" description="Autophagy protein ATG5 UblA" evidence="8">
    <location>
        <begin position="21"/>
        <end position="105"/>
    </location>
</feature>
<dbReference type="Pfam" id="PF20638">
    <property type="entry name" value="ATG5_UblA"/>
    <property type="match status" value="1"/>
</dbReference>
<evidence type="ECO:0000313" key="10">
    <source>
        <dbReference type="Proteomes" id="UP000009168"/>
    </source>
</evidence>
<dbReference type="PANTHER" id="PTHR13040">
    <property type="entry name" value="AUTOPHAGY PROTEIN 5"/>
    <property type="match status" value="1"/>
</dbReference>
<dbReference type="GO" id="GO:0019776">
    <property type="term" value="F:Atg8-family ligase activity"/>
    <property type="evidence" value="ECO:0007669"/>
    <property type="project" value="TreeGrafter"/>
</dbReference>
<keyword evidence="10" id="KW-1185">Reference proteome</keyword>
<comment type="subcellular location">
    <subcellularLocation>
        <location evidence="5">Preautophagosomal structure membrane</location>
        <topology evidence="5">Peripheral membrane protein</topology>
    </subcellularLocation>
</comment>
<reference evidence="10" key="1">
    <citation type="journal article" date="2006" name="PLoS Biol.">
        <title>Macronuclear genome sequence of the ciliate Tetrahymena thermophila, a model eukaryote.</title>
        <authorList>
            <person name="Eisen J.A."/>
            <person name="Coyne R.S."/>
            <person name="Wu M."/>
            <person name="Wu D."/>
            <person name="Thiagarajan M."/>
            <person name="Wortman J.R."/>
            <person name="Badger J.H."/>
            <person name="Ren Q."/>
            <person name="Amedeo P."/>
            <person name="Jones K.M."/>
            <person name="Tallon L.J."/>
            <person name="Delcher A.L."/>
            <person name="Salzberg S.L."/>
            <person name="Silva J.C."/>
            <person name="Haas B.J."/>
            <person name="Majoros W.H."/>
            <person name="Farzad M."/>
            <person name="Carlton J.M."/>
            <person name="Smith R.K. Jr."/>
            <person name="Garg J."/>
            <person name="Pearlman R.E."/>
            <person name="Karrer K.M."/>
            <person name="Sun L."/>
            <person name="Manning G."/>
            <person name="Elde N.C."/>
            <person name="Turkewitz A.P."/>
            <person name="Asai D.J."/>
            <person name="Wilkes D.E."/>
            <person name="Wang Y."/>
            <person name="Cai H."/>
            <person name="Collins K."/>
            <person name="Stewart B.A."/>
            <person name="Lee S.R."/>
            <person name="Wilamowska K."/>
            <person name="Weinberg Z."/>
            <person name="Ruzzo W.L."/>
            <person name="Wloga D."/>
            <person name="Gaertig J."/>
            <person name="Frankel J."/>
            <person name="Tsao C.-C."/>
            <person name="Gorovsky M.A."/>
            <person name="Keeling P.J."/>
            <person name="Waller R.F."/>
            <person name="Patron N.J."/>
            <person name="Cherry J.M."/>
            <person name="Stover N.A."/>
            <person name="Krieger C.J."/>
            <person name="del Toro C."/>
            <person name="Ryder H.F."/>
            <person name="Williamson S.C."/>
            <person name="Barbeau R.A."/>
            <person name="Hamilton E.P."/>
            <person name="Orias E."/>
        </authorList>
    </citation>
    <scope>NUCLEOTIDE SEQUENCE [LARGE SCALE GENOMIC DNA]</scope>
    <source>
        <strain evidence="10">SB210</strain>
    </source>
</reference>
<dbReference type="InParanoid" id="I7MLR9"/>
<dbReference type="PANTHER" id="PTHR13040:SF2">
    <property type="entry name" value="AUTOPHAGY PROTEIN 5"/>
    <property type="match status" value="1"/>
</dbReference>
<dbReference type="SMR" id="I7MLR9"/>
<evidence type="ECO:0000256" key="5">
    <source>
        <dbReference type="RuleBase" id="RU361202"/>
    </source>
</evidence>
<keyword evidence="4 5" id="KW-0072">Autophagy</keyword>
<evidence type="ECO:0000259" key="8">
    <source>
        <dbReference type="Pfam" id="PF20638"/>
    </source>
</evidence>
<protein>
    <recommendedName>
        <fullName evidence="5">Autophagy protein 5</fullName>
    </recommendedName>
</protein>
<dbReference type="InterPro" id="IPR007239">
    <property type="entry name" value="Atg5"/>
</dbReference>
<dbReference type="EMBL" id="GG662512">
    <property type="protein sequence ID" value="EAS02951.1"/>
    <property type="molecule type" value="Genomic_DNA"/>
</dbReference>
<feature type="domain" description="Autophagy protein ATG5 alpha-helical bundle region" evidence="7">
    <location>
        <begin position="160"/>
        <end position="216"/>
    </location>
</feature>
<gene>
    <name evidence="9" type="ORF">TTHERM_00494030</name>
</gene>
<dbReference type="GO" id="GO:0034045">
    <property type="term" value="C:phagophore assembly site membrane"/>
    <property type="evidence" value="ECO:0007669"/>
    <property type="project" value="UniProtKB-SubCell"/>
</dbReference>
<keyword evidence="5" id="KW-0472">Membrane</keyword>
<dbReference type="GO" id="GO:0044233">
    <property type="term" value="C:mitochondria-associated endoplasmic reticulum membrane contact site"/>
    <property type="evidence" value="ECO:0007669"/>
    <property type="project" value="TreeGrafter"/>
</dbReference>
<feature type="domain" description="Autophagy protein ATG5 UblB" evidence="6">
    <location>
        <begin position="229"/>
        <end position="317"/>
    </location>
</feature>
<dbReference type="KEGG" id="tet:TTHERM_00494030"/>
<evidence type="ECO:0000259" key="7">
    <source>
        <dbReference type="Pfam" id="PF20637"/>
    </source>
</evidence>
<comment type="function">
    <text evidence="5">Involved in autophagic vesicle formation.</text>
</comment>
<keyword evidence="3 5" id="KW-0832">Ubl conjugation</keyword>
<dbReference type="InterPro" id="IPR048318">
    <property type="entry name" value="ATG5_UblB"/>
</dbReference>
<comment type="similarity">
    <text evidence="1 5">Belongs to the ATG5 family.</text>
</comment>
<dbReference type="GO" id="GO:0005776">
    <property type="term" value="C:autophagosome"/>
    <property type="evidence" value="ECO:0007669"/>
    <property type="project" value="TreeGrafter"/>
</dbReference>
<proteinExistence type="inferred from homology"/>
<dbReference type="InterPro" id="IPR042527">
    <property type="entry name" value="Atg5_UblA_dom_sf"/>
</dbReference>
<dbReference type="InterPro" id="IPR042526">
    <property type="entry name" value="Atg5_HR"/>
</dbReference>
<dbReference type="GO" id="GO:0034727">
    <property type="term" value="P:piecemeal microautophagy of the nucleus"/>
    <property type="evidence" value="ECO:0007669"/>
    <property type="project" value="TreeGrafter"/>
</dbReference>
<dbReference type="AlphaFoldDB" id="I7MLR9"/>
<dbReference type="RefSeq" id="XP_001023196.1">
    <property type="nucleotide sequence ID" value="XM_001023196.1"/>
</dbReference>
<evidence type="ECO:0000256" key="4">
    <source>
        <dbReference type="ARBA" id="ARBA00023006"/>
    </source>
</evidence>
<dbReference type="InterPro" id="IPR048940">
    <property type="entry name" value="ATG5_HBR"/>
</dbReference>
<dbReference type="HOGENOM" id="CLU_051894_2_0_1"/>